<evidence type="ECO:0000313" key="2">
    <source>
        <dbReference type="Proteomes" id="UP000829476"/>
    </source>
</evidence>
<accession>A0ABY3YK29</accession>
<dbReference type="SUPFAM" id="SSF53756">
    <property type="entry name" value="UDP-Glycosyltransferase/glycogen phosphorylase"/>
    <property type="match status" value="1"/>
</dbReference>
<dbReference type="Gene3D" id="3.40.50.2000">
    <property type="entry name" value="Glycogen Phosphorylase B"/>
    <property type="match status" value="1"/>
</dbReference>
<organism evidence="1 2">
    <name type="scientific">Zhouia spongiae</name>
    <dbReference type="NCBI Taxonomy" id="2202721"/>
    <lineage>
        <taxon>Bacteria</taxon>
        <taxon>Pseudomonadati</taxon>
        <taxon>Bacteroidota</taxon>
        <taxon>Flavobacteriia</taxon>
        <taxon>Flavobacteriales</taxon>
        <taxon>Flavobacteriaceae</taxon>
        <taxon>Zhouia</taxon>
    </lineage>
</organism>
<name>A0ABY3YK29_9FLAO</name>
<dbReference type="Pfam" id="PF13692">
    <property type="entry name" value="Glyco_trans_1_4"/>
    <property type="match status" value="1"/>
</dbReference>
<protein>
    <submittedName>
        <fullName evidence="1">Glycosyltransferase family 4 protein</fullName>
    </submittedName>
</protein>
<dbReference type="Proteomes" id="UP000829476">
    <property type="component" value="Chromosome"/>
</dbReference>
<dbReference type="EMBL" id="CP094326">
    <property type="protein sequence ID" value="UNY98204.1"/>
    <property type="molecule type" value="Genomic_DNA"/>
</dbReference>
<evidence type="ECO:0000313" key="1">
    <source>
        <dbReference type="EMBL" id="UNY98204.1"/>
    </source>
</evidence>
<reference evidence="1 2" key="1">
    <citation type="journal article" date="2018" name="Int. J. Syst. Evol. Microbiol.">
        <title>Zhouia spongiae sp. nov., isolated from a marine sponge.</title>
        <authorList>
            <person name="Zhuang L."/>
            <person name="Lin B."/>
            <person name="Qin F."/>
            <person name="Luo L."/>
        </authorList>
    </citation>
    <scope>NUCLEOTIDE SEQUENCE [LARGE SCALE GENOMIC DNA]</scope>
    <source>
        <strain evidence="1 2">HN-Y44</strain>
    </source>
</reference>
<dbReference type="RefSeq" id="WP_242936611.1">
    <property type="nucleotide sequence ID" value="NZ_CP094326.1"/>
</dbReference>
<proteinExistence type="predicted"/>
<gene>
    <name evidence="1" type="ORF">MQE36_14070</name>
</gene>
<keyword evidence="2" id="KW-1185">Reference proteome</keyword>
<sequence>MSTVLIIGYVWPEPDSSAAGRRMLQLIRLFQSQGMKVVFSSPAQRTGNGSDLEETGVETRQIELNNSSFDVFIEGLRPQIVMFDRYMMEEQFGWRVNEKCPEAIRILDTEDLHFLRKARHKAVKNNAEADLFEGDLVLRELASIYRSDLTLIISEAEMKLLKDVFKLPDELLMYLPFLEDPIRQSDIKAWKPFEERSHFIFIGNFLHAPNWDAVLYLKKHVWPLIRKQLPQVELHIYGAYATQKVFDLHQEQQGFLIKGKAENAREVMQAARVCIAPLRFGAGLKGKLIEAMQCGTPSVTTEVGAEGIKGDLEWNGFVTGDPVSMARMAAVLYTGKTQWYEAQASGISILNKRFDAAVFKKNLIYAIDRLQYDQDRHRRVNILGRMLNHQTMQSYRYMAKWIEEKNKN</sequence>